<dbReference type="EMBL" id="JAPEUV010000049">
    <property type="protein sequence ID" value="KAJ4336432.1"/>
    <property type="molecule type" value="Genomic_DNA"/>
</dbReference>
<dbReference type="Proteomes" id="UP001140562">
    <property type="component" value="Unassembled WGS sequence"/>
</dbReference>
<sequence>MCDPTYTFLRWPHHDWPSDTLSLAEQVLENDISDMERNSITALYSDYRSPSRSAQRDLRERKRQRILNPMFRTKHCAYHRDCLAFKENHLSSRRRRTRTVRRECTDDAYWERECAELDVRERVEYADLVTLYYNHGHNAAAIKSLRPQLFGSMQSEEGDAHEWVSVSLPADANAESDAQFEAEPEAITTQDWTIYLYPPLLTPVVSPQPSDFRPRCDYSSETTFAFHRNATGLWELGYANHHLLSSSADPYGCTQTPLPMSCGCCSANTGFFACSCAEFPEDWRSPEEPWQGVLIQWGDNVNIEQHMRVADQLHEVRQRGFGLSWRGEAQAVWKGGKDETAQHTGCEEWTFLRVPRVKSGEKDDWDVVSSLSSTGSWRIVDVT</sequence>
<protein>
    <submittedName>
        <fullName evidence="1">Uncharacterized protein</fullName>
    </submittedName>
</protein>
<comment type="caution">
    <text evidence="1">The sequence shown here is derived from an EMBL/GenBank/DDBJ whole genome shotgun (WGS) entry which is preliminary data.</text>
</comment>
<evidence type="ECO:0000313" key="2">
    <source>
        <dbReference type="Proteomes" id="UP001140562"/>
    </source>
</evidence>
<proteinExistence type="predicted"/>
<evidence type="ECO:0000313" key="1">
    <source>
        <dbReference type="EMBL" id="KAJ4336432.1"/>
    </source>
</evidence>
<name>A0A9W8WYM3_9PLEO</name>
<organism evidence="1 2">
    <name type="scientific">Didymella glomerata</name>
    <dbReference type="NCBI Taxonomy" id="749621"/>
    <lineage>
        <taxon>Eukaryota</taxon>
        <taxon>Fungi</taxon>
        <taxon>Dikarya</taxon>
        <taxon>Ascomycota</taxon>
        <taxon>Pezizomycotina</taxon>
        <taxon>Dothideomycetes</taxon>
        <taxon>Pleosporomycetidae</taxon>
        <taxon>Pleosporales</taxon>
        <taxon>Pleosporineae</taxon>
        <taxon>Didymellaceae</taxon>
        <taxon>Didymella</taxon>
    </lineage>
</organism>
<reference evidence="1" key="1">
    <citation type="submission" date="2022-10" db="EMBL/GenBank/DDBJ databases">
        <title>Tapping the CABI collections for fungal endophytes: first genome assemblies for Collariella, Neodidymelliopsis, Ascochyta clinopodiicola, Didymella pomorum, Didymosphaeria variabile, Neocosmospora piperis and Neocucurbitaria cava.</title>
        <authorList>
            <person name="Hill R."/>
        </authorList>
    </citation>
    <scope>NUCLEOTIDE SEQUENCE</scope>
    <source>
        <strain evidence="1">IMI 360193</strain>
    </source>
</reference>
<gene>
    <name evidence="1" type="ORF">N0V87_005448</name>
</gene>
<dbReference type="AlphaFoldDB" id="A0A9W8WYM3"/>
<dbReference type="OrthoDB" id="3781441at2759"/>
<keyword evidence="2" id="KW-1185">Reference proteome</keyword>
<accession>A0A9W8WYM3</accession>